<dbReference type="Pfam" id="PF07238">
    <property type="entry name" value="PilZ"/>
    <property type="match status" value="1"/>
</dbReference>
<proteinExistence type="predicted"/>
<dbReference type="KEGG" id="spai:FPZ24_09230"/>
<sequence>MSDSTPNTFPPISVEPAKRTKARDSLFLVAGLRIDGRPGTLQVRVRNLSPGGLMAEYPHPVEIGCALEIELRGIGKVLGQVAWTAAGRIGIAFDNPIDPLQARKPVVSDKAPAKDKPIKPMF</sequence>
<dbReference type="EMBL" id="CP042306">
    <property type="protein sequence ID" value="QDZ07650.1"/>
    <property type="molecule type" value="Genomic_DNA"/>
</dbReference>
<dbReference type="SUPFAM" id="SSF141371">
    <property type="entry name" value="PilZ domain-like"/>
    <property type="match status" value="1"/>
</dbReference>
<evidence type="ECO:0000259" key="2">
    <source>
        <dbReference type="Pfam" id="PF07238"/>
    </source>
</evidence>
<keyword evidence="4" id="KW-1185">Reference proteome</keyword>
<dbReference type="AlphaFoldDB" id="A0A5B8LKM9"/>
<dbReference type="OrthoDB" id="7391081at2"/>
<evidence type="ECO:0000313" key="3">
    <source>
        <dbReference type="EMBL" id="QDZ07650.1"/>
    </source>
</evidence>
<protein>
    <submittedName>
        <fullName evidence="3">PilZ domain-containing protein</fullName>
    </submittedName>
</protein>
<dbReference type="InterPro" id="IPR009875">
    <property type="entry name" value="PilZ_domain"/>
</dbReference>
<dbReference type="Proteomes" id="UP000315673">
    <property type="component" value="Chromosome"/>
</dbReference>
<name>A0A5B8LKM9_9SPHN</name>
<evidence type="ECO:0000313" key="4">
    <source>
        <dbReference type="Proteomes" id="UP000315673"/>
    </source>
</evidence>
<organism evidence="3 4">
    <name type="scientific">Sphingomonas panacisoli</name>
    <dbReference type="NCBI Taxonomy" id="1813879"/>
    <lineage>
        <taxon>Bacteria</taxon>
        <taxon>Pseudomonadati</taxon>
        <taxon>Pseudomonadota</taxon>
        <taxon>Alphaproteobacteria</taxon>
        <taxon>Sphingomonadales</taxon>
        <taxon>Sphingomonadaceae</taxon>
        <taxon>Sphingomonas</taxon>
    </lineage>
</organism>
<feature type="region of interest" description="Disordered" evidence="1">
    <location>
        <begin position="103"/>
        <end position="122"/>
    </location>
</feature>
<gene>
    <name evidence="3" type="ORF">FPZ24_09230</name>
</gene>
<dbReference type="RefSeq" id="WP_146571333.1">
    <property type="nucleotide sequence ID" value="NZ_CP042306.1"/>
</dbReference>
<reference evidence="3 4" key="1">
    <citation type="submission" date="2019-07" db="EMBL/GenBank/DDBJ databases">
        <title>Full genome sequence of Sphingomonas sp. 4R-6-7(HKS19).</title>
        <authorList>
            <person name="Im W.-T."/>
        </authorList>
    </citation>
    <scope>NUCLEOTIDE SEQUENCE [LARGE SCALE GENOMIC DNA]</scope>
    <source>
        <strain evidence="3 4">HKS19</strain>
    </source>
</reference>
<evidence type="ECO:0000256" key="1">
    <source>
        <dbReference type="SAM" id="MobiDB-lite"/>
    </source>
</evidence>
<accession>A0A5B8LKM9</accession>
<feature type="compositionally biased region" description="Basic and acidic residues" evidence="1">
    <location>
        <begin position="111"/>
        <end position="122"/>
    </location>
</feature>
<dbReference type="GO" id="GO:0035438">
    <property type="term" value="F:cyclic-di-GMP binding"/>
    <property type="evidence" value="ECO:0007669"/>
    <property type="project" value="InterPro"/>
</dbReference>
<feature type="domain" description="PilZ" evidence="2">
    <location>
        <begin position="29"/>
        <end position="101"/>
    </location>
</feature>